<evidence type="ECO:0000313" key="2">
    <source>
        <dbReference type="EMBL" id="RSM91636.1"/>
    </source>
</evidence>
<organism evidence="2 3">
    <name type="scientific">Kibdelosporangium aridum</name>
    <dbReference type="NCBI Taxonomy" id="2030"/>
    <lineage>
        <taxon>Bacteria</taxon>
        <taxon>Bacillati</taxon>
        <taxon>Actinomycetota</taxon>
        <taxon>Actinomycetes</taxon>
        <taxon>Pseudonocardiales</taxon>
        <taxon>Pseudonocardiaceae</taxon>
        <taxon>Kibdelosporangium</taxon>
    </lineage>
</organism>
<dbReference type="RefSeq" id="WP_051793965.1">
    <property type="nucleotide sequence ID" value="NZ_QHKI01000001.1"/>
</dbReference>
<dbReference type="Proteomes" id="UP000287547">
    <property type="component" value="Unassembled WGS sequence"/>
</dbReference>
<dbReference type="AlphaFoldDB" id="A0A428ZU75"/>
<dbReference type="InterPro" id="IPR030678">
    <property type="entry name" value="Peptide/Ni-bd"/>
</dbReference>
<gene>
    <name evidence="2" type="ORF">DMH04_01265</name>
</gene>
<evidence type="ECO:0000259" key="1">
    <source>
        <dbReference type="Pfam" id="PF00496"/>
    </source>
</evidence>
<dbReference type="Gene3D" id="3.10.105.10">
    <property type="entry name" value="Dipeptide-binding Protein, Domain 3"/>
    <property type="match status" value="1"/>
</dbReference>
<dbReference type="InterPro" id="IPR000914">
    <property type="entry name" value="SBP_5_dom"/>
</dbReference>
<feature type="domain" description="Solute-binding protein family 5" evidence="1">
    <location>
        <begin position="95"/>
        <end position="461"/>
    </location>
</feature>
<protein>
    <submittedName>
        <fullName evidence="2">ABC transporter substrate-binding protein</fullName>
    </submittedName>
</protein>
<dbReference type="OrthoDB" id="5243526at2"/>
<dbReference type="SUPFAM" id="SSF53850">
    <property type="entry name" value="Periplasmic binding protein-like II"/>
    <property type="match status" value="1"/>
</dbReference>
<dbReference type="PANTHER" id="PTHR30290">
    <property type="entry name" value="PERIPLASMIC BINDING COMPONENT OF ABC TRANSPORTER"/>
    <property type="match status" value="1"/>
</dbReference>
<dbReference type="Gene3D" id="3.40.190.10">
    <property type="entry name" value="Periplasmic binding protein-like II"/>
    <property type="match status" value="1"/>
</dbReference>
<reference evidence="2 3" key="1">
    <citation type="submission" date="2018-05" db="EMBL/GenBank/DDBJ databases">
        <title>Evolution of GPA BGCs.</title>
        <authorList>
            <person name="Waglechner N."/>
            <person name="Wright G.D."/>
        </authorList>
    </citation>
    <scope>NUCLEOTIDE SEQUENCE [LARGE SCALE GENOMIC DNA]</scope>
    <source>
        <strain evidence="2 3">A82846</strain>
    </source>
</reference>
<dbReference type="PIRSF" id="PIRSF002741">
    <property type="entry name" value="MppA"/>
    <property type="match status" value="1"/>
</dbReference>
<dbReference type="CDD" id="cd00995">
    <property type="entry name" value="PBP2_NikA_DppA_OppA_like"/>
    <property type="match status" value="1"/>
</dbReference>
<dbReference type="EMBL" id="QHKI01000001">
    <property type="protein sequence ID" value="RSM91636.1"/>
    <property type="molecule type" value="Genomic_DNA"/>
</dbReference>
<name>A0A428ZU75_KIBAR</name>
<dbReference type="InterPro" id="IPR039424">
    <property type="entry name" value="SBP_5"/>
</dbReference>
<dbReference type="Gene3D" id="3.90.76.10">
    <property type="entry name" value="Dipeptide-binding Protein, Domain 1"/>
    <property type="match status" value="1"/>
</dbReference>
<dbReference type="GO" id="GO:0043190">
    <property type="term" value="C:ATP-binding cassette (ABC) transporter complex"/>
    <property type="evidence" value="ECO:0007669"/>
    <property type="project" value="InterPro"/>
</dbReference>
<dbReference type="GO" id="GO:0015833">
    <property type="term" value="P:peptide transport"/>
    <property type="evidence" value="ECO:0007669"/>
    <property type="project" value="TreeGrafter"/>
</dbReference>
<sequence>MPGHGLPRRLIALPCAAVALLAACGNPPASPSEAKQNVKLIDSTPPAAGPLAQATWFMAKEPSTLDLDNDGAGANSDLILSNVCERLVQLQPDLTIKPGLAEKYEWTTPNTLTFTIRSGVTFHSGATLTADDVVWSLQRHAADGANESDEFTGVTSIAKTAENQVTVTLKQPDAVFLQAMAGDGGVVLDRKAVESQGDAYGTPRGKDACSGPFSLQAWNSGQNIVLAKFDKYWNTSRAAKTSKITFRWADDDALVNSLVTGAGDGTYLENISSATRLATGGTTTVSQGPDTRVWSLMVTERGALSDVRLRKALSLAIDREGVSRAALAGFGAPAKEPVGPGAWGYEAKTFQAAYDKLGGSPDKPSEQDIEAAKKLVAEVPDRKPIVVASDTTDGRSVIANALVDAAKKIGLEASITQIPPQQYADYYSSKELRAQADLFTDDYFISKNDPVGFYKNGSSKSTVQWVLKDPRYDELIGKARAALDDTERAKLSIELANRWADAMPWISVVQSPSTVVLGNKVTGVPASGCYRYYPWAADLGAKGA</sequence>
<dbReference type="GO" id="GO:0042597">
    <property type="term" value="C:periplasmic space"/>
    <property type="evidence" value="ECO:0007669"/>
    <property type="project" value="UniProtKB-ARBA"/>
</dbReference>
<comment type="caution">
    <text evidence="2">The sequence shown here is derived from an EMBL/GenBank/DDBJ whole genome shotgun (WGS) entry which is preliminary data.</text>
</comment>
<proteinExistence type="predicted"/>
<dbReference type="Pfam" id="PF00496">
    <property type="entry name" value="SBP_bac_5"/>
    <property type="match status" value="1"/>
</dbReference>
<evidence type="ECO:0000313" key="3">
    <source>
        <dbReference type="Proteomes" id="UP000287547"/>
    </source>
</evidence>
<accession>A0A428ZU75</accession>
<dbReference type="GO" id="GO:1904680">
    <property type="term" value="F:peptide transmembrane transporter activity"/>
    <property type="evidence" value="ECO:0007669"/>
    <property type="project" value="TreeGrafter"/>
</dbReference>